<dbReference type="PROSITE" id="PS50850">
    <property type="entry name" value="MFS"/>
    <property type="match status" value="1"/>
</dbReference>
<evidence type="ECO:0000259" key="7">
    <source>
        <dbReference type="PROSITE" id="PS50850"/>
    </source>
</evidence>
<feature type="transmembrane region" description="Helical" evidence="6">
    <location>
        <begin position="236"/>
        <end position="259"/>
    </location>
</feature>
<feature type="transmembrane region" description="Helical" evidence="6">
    <location>
        <begin position="327"/>
        <end position="346"/>
    </location>
</feature>
<feature type="transmembrane region" description="Helical" evidence="6">
    <location>
        <begin position="95"/>
        <end position="117"/>
    </location>
</feature>
<dbReference type="InterPro" id="IPR011701">
    <property type="entry name" value="MFS"/>
</dbReference>
<protein>
    <submittedName>
        <fullName evidence="8">MFS transporter</fullName>
    </submittedName>
</protein>
<dbReference type="AlphaFoldDB" id="A0A2K8K8K4"/>
<keyword evidence="9" id="KW-1185">Reference proteome</keyword>
<evidence type="ECO:0000313" key="8">
    <source>
        <dbReference type="EMBL" id="ATX65774.1"/>
    </source>
</evidence>
<dbReference type="KEGG" id="rbg:BG454_07995"/>
<dbReference type="GO" id="GO:0022857">
    <property type="term" value="F:transmembrane transporter activity"/>
    <property type="evidence" value="ECO:0007669"/>
    <property type="project" value="InterPro"/>
</dbReference>
<proteinExistence type="predicted"/>
<sequence>MKLGLFFLVVGYLLSQFYRSFLAVLAGLLQADVGVTADDLALSSGLWFLVFAAMQLPVGWALDRFGPRRTTAIMLGFGGTTGAVVFAVAQNALHLHLAMALLGIGCAPVLMASYYIFARSFPPAIFATLAGAVIGFGSLGNILGALPMAWAAEAFGWRASILAIAGVTALVSVVLWVVIQDPPKAEAPKGKAGNVLDLLRIPAIWFLIPLLIVNYAPAAGLRGLWVGPYYTDVYAASATGIGQVTLLMAIAMIAGNFAYGPLDRLLGTRKWVILGGNMAGAACLGLLWLFPLAGVWQAALLFAAVGFFGASFPMMMAHGRSFIPPHLTGRGVTLLNLFSIGGVGVLQVMSGRVHALAPQDPPEMPYQALFLFFGLLLLIGCIVYLFSTDRTD</sequence>
<gene>
    <name evidence="8" type="ORF">BG454_07995</name>
</gene>
<dbReference type="PANTHER" id="PTHR43124:SF3">
    <property type="entry name" value="CHLORAMPHENICOL EFFLUX PUMP RV0191"/>
    <property type="match status" value="1"/>
</dbReference>
<evidence type="ECO:0000256" key="3">
    <source>
        <dbReference type="ARBA" id="ARBA00022692"/>
    </source>
</evidence>
<feature type="transmembrane region" description="Helical" evidence="6">
    <location>
        <begin position="41"/>
        <end position="60"/>
    </location>
</feature>
<name>A0A2K8K8K4_9RHOB</name>
<evidence type="ECO:0000256" key="1">
    <source>
        <dbReference type="ARBA" id="ARBA00004651"/>
    </source>
</evidence>
<evidence type="ECO:0000256" key="6">
    <source>
        <dbReference type="SAM" id="Phobius"/>
    </source>
</evidence>
<dbReference type="Gene3D" id="1.20.1250.20">
    <property type="entry name" value="MFS general substrate transporter like domains"/>
    <property type="match status" value="2"/>
</dbReference>
<dbReference type="Pfam" id="PF07690">
    <property type="entry name" value="MFS_1"/>
    <property type="match status" value="2"/>
</dbReference>
<dbReference type="InterPro" id="IPR036259">
    <property type="entry name" value="MFS_trans_sf"/>
</dbReference>
<reference evidence="8 9" key="1">
    <citation type="submission" date="2017-11" db="EMBL/GenBank/DDBJ databases">
        <title>Revised Sequence and Annotation of the Rhodobaca barguzinensis strain alga05 Genome.</title>
        <authorList>
            <person name="Kopejtka K."/>
            <person name="Tomasch J.M."/>
            <person name="Bunk B."/>
            <person name="Koblizek M."/>
        </authorList>
    </citation>
    <scope>NUCLEOTIDE SEQUENCE [LARGE SCALE GENOMIC DNA]</scope>
    <source>
        <strain evidence="9">alga05</strain>
    </source>
</reference>
<keyword evidence="5 6" id="KW-0472">Membrane</keyword>
<feature type="transmembrane region" description="Helical" evidence="6">
    <location>
        <begin position="198"/>
        <end position="216"/>
    </location>
</feature>
<dbReference type="InterPro" id="IPR020846">
    <property type="entry name" value="MFS_dom"/>
</dbReference>
<dbReference type="RefSeq" id="WP_071480321.1">
    <property type="nucleotide sequence ID" value="NZ_CP024899.1"/>
</dbReference>
<dbReference type="InterPro" id="IPR050189">
    <property type="entry name" value="MFS_Efflux_Transporters"/>
</dbReference>
<evidence type="ECO:0000256" key="4">
    <source>
        <dbReference type="ARBA" id="ARBA00022989"/>
    </source>
</evidence>
<keyword evidence="4 6" id="KW-1133">Transmembrane helix</keyword>
<dbReference type="EMBL" id="CP024899">
    <property type="protein sequence ID" value="ATX65774.1"/>
    <property type="molecule type" value="Genomic_DNA"/>
</dbReference>
<comment type="subcellular location">
    <subcellularLocation>
        <location evidence="1">Cell membrane</location>
        <topology evidence="1">Multi-pass membrane protein</topology>
    </subcellularLocation>
</comment>
<dbReference type="GO" id="GO:0005886">
    <property type="term" value="C:plasma membrane"/>
    <property type="evidence" value="ECO:0007669"/>
    <property type="project" value="UniProtKB-SubCell"/>
</dbReference>
<evidence type="ECO:0000313" key="9">
    <source>
        <dbReference type="Proteomes" id="UP000228948"/>
    </source>
</evidence>
<accession>A0A2K8K8K4</accession>
<evidence type="ECO:0000256" key="2">
    <source>
        <dbReference type="ARBA" id="ARBA00022475"/>
    </source>
</evidence>
<dbReference type="STRING" id="441209.GCA_001870665_01376"/>
<dbReference type="SUPFAM" id="SSF103473">
    <property type="entry name" value="MFS general substrate transporter"/>
    <property type="match status" value="1"/>
</dbReference>
<feature type="transmembrane region" description="Helical" evidence="6">
    <location>
        <begin position="366"/>
        <end position="386"/>
    </location>
</feature>
<feature type="transmembrane region" description="Helical" evidence="6">
    <location>
        <begin position="271"/>
        <end position="290"/>
    </location>
</feature>
<keyword evidence="2" id="KW-1003">Cell membrane</keyword>
<dbReference type="OrthoDB" id="272777at2"/>
<feature type="transmembrane region" description="Helical" evidence="6">
    <location>
        <begin position="124"/>
        <end position="149"/>
    </location>
</feature>
<dbReference type="PANTHER" id="PTHR43124">
    <property type="entry name" value="PURINE EFFLUX PUMP PBUE"/>
    <property type="match status" value="1"/>
</dbReference>
<feature type="transmembrane region" description="Helical" evidence="6">
    <location>
        <begin position="296"/>
        <end position="315"/>
    </location>
</feature>
<feature type="transmembrane region" description="Helical" evidence="6">
    <location>
        <begin position="155"/>
        <end position="178"/>
    </location>
</feature>
<evidence type="ECO:0000256" key="5">
    <source>
        <dbReference type="ARBA" id="ARBA00023136"/>
    </source>
</evidence>
<feature type="transmembrane region" description="Helical" evidence="6">
    <location>
        <begin position="72"/>
        <end position="89"/>
    </location>
</feature>
<organism evidence="8 9">
    <name type="scientific">Roseinatronobacter bogoriensis subsp. barguzinensis</name>
    <dbReference type="NCBI Taxonomy" id="441209"/>
    <lineage>
        <taxon>Bacteria</taxon>
        <taxon>Pseudomonadati</taxon>
        <taxon>Pseudomonadota</taxon>
        <taxon>Alphaproteobacteria</taxon>
        <taxon>Rhodobacterales</taxon>
        <taxon>Paracoccaceae</taxon>
        <taxon>Roseinatronobacter</taxon>
    </lineage>
</organism>
<feature type="domain" description="Major facilitator superfamily (MFS) profile" evidence="7">
    <location>
        <begin position="4"/>
        <end position="392"/>
    </location>
</feature>
<dbReference type="Proteomes" id="UP000228948">
    <property type="component" value="Chromosome"/>
</dbReference>
<keyword evidence="3 6" id="KW-0812">Transmembrane</keyword>